<protein>
    <submittedName>
        <fullName evidence="1">Uncharacterized protein</fullName>
    </submittedName>
</protein>
<name>A0A2P5WQ24_GOSBA</name>
<sequence length="115" mass="12158">MGLTTYLVQVDSCIGLTKCVPRTPLNRADDIGLELGVDDIRSPSLDDGCNMGDSVEVQHHEGVNLANVSTSSFNRKADTRIETRFIGCKHFGLALGLVLGSCGGAAAQDPRIKGV</sequence>
<dbReference type="EMBL" id="KZ666853">
    <property type="protein sequence ID" value="PPR93151.1"/>
    <property type="molecule type" value="Genomic_DNA"/>
</dbReference>
<reference evidence="1 2" key="1">
    <citation type="submission" date="2015-01" db="EMBL/GenBank/DDBJ databases">
        <title>Genome of allotetraploid Gossypium barbadense reveals genomic plasticity and fiber elongation in cotton evolution.</title>
        <authorList>
            <person name="Chen X."/>
            <person name="Liu X."/>
            <person name="Zhao B."/>
            <person name="Zheng H."/>
            <person name="Hu Y."/>
            <person name="Lu G."/>
            <person name="Yang C."/>
            <person name="Chen J."/>
            <person name="Shan C."/>
            <person name="Zhang L."/>
            <person name="Zhou Y."/>
            <person name="Wang L."/>
            <person name="Guo W."/>
            <person name="Bai Y."/>
            <person name="Ruan J."/>
            <person name="Shangguan X."/>
            <person name="Mao Y."/>
            <person name="Jiang J."/>
            <person name="Zhu Y."/>
            <person name="Lei J."/>
            <person name="Kang H."/>
            <person name="Chen S."/>
            <person name="He X."/>
            <person name="Wang R."/>
            <person name="Wang Y."/>
            <person name="Chen J."/>
            <person name="Wang L."/>
            <person name="Yu S."/>
            <person name="Wang B."/>
            <person name="Wei J."/>
            <person name="Song S."/>
            <person name="Lu X."/>
            <person name="Gao Z."/>
            <person name="Gu W."/>
            <person name="Deng X."/>
            <person name="Ma D."/>
            <person name="Wang S."/>
            <person name="Liang W."/>
            <person name="Fang L."/>
            <person name="Cai C."/>
            <person name="Zhu X."/>
            <person name="Zhou B."/>
            <person name="Zhang Y."/>
            <person name="Chen Z."/>
            <person name="Xu S."/>
            <person name="Zhu R."/>
            <person name="Wang S."/>
            <person name="Zhang T."/>
            <person name="Zhao G."/>
        </authorList>
    </citation>
    <scope>NUCLEOTIDE SEQUENCE [LARGE SCALE GENOMIC DNA]</scope>
    <source>
        <strain evidence="2">cv. Xinhai21</strain>
        <tissue evidence="1">Leaf</tissue>
    </source>
</reference>
<organism evidence="1 2">
    <name type="scientific">Gossypium barbadense</name>
    <name type="common">Sea Island cotton</name>
    <name type="synonym">Hibiscus barbadensis</name>
    <dbReference type="NCBI Taxonomy" id="3634"/>
    <lineage>
        <taxon>Eukaryota</taxon>
        <taxon>Viridiplantae</taxon>
        <taxon>Streptophyta</taxon>
        <taxon>Embryophyta</taxon>
        <taxon>Tracheophyta</taxon>
        <taxon>Spermatophyta</taxon>
        <taxon>Magnoliopsida</taxon>
        <taxon>eudicotyledons</taxon>
        <taxon>Gunneridae</taxon>
        <taxon>Pentapetalae</taxon>
        <taxon>rosids</taxon>
        <taxon>malvids</taxon>
        <taxon>Malvales</taxon>
        <taxon>Malvaceae</taxon>
        <taxon>Malvoideae</taxon>
        <taxon>Gossypium</taxon>
    </lineage>
</organism>
<evidence type="ECO:0000313" key="1">
    <source>
        <dbReference type="EMBL" id="PPR93151.1"/>
    </source>
</evidence>
<dbReference type="Proteomes" id="UP000239757">
    <property type="component" value="Unassembled WGS sequence"/>
</dbReference>
<accession>A0A2P5WQ24</accession>
<dbReference type="AlphaFoldDB" id="A0A2P5WQ24"/>
<gene>
    <name evidence="1" type="ORF">GOBAR_AA27522</name>
</gene>
<proteinExistence type="predicted"/>
<evidence type="ECO:0000313" key="2">
    <source>
        <dbReference type="Proteomes" id="UP000239757"/>
    </source>
</evidence>